<evidence type="ECO:0000256" key="1">
    <source>
        <dbReference type="SAM" id="SignalP"/>
    </source>
</evidence>
<dbReference type="OrthoDB" id="672038at2"/>
<keyword evidence="3" id="KW-1185">Reference proteome</keyword>
<dbReference type="Proteomes" id="UP000295499">
    <property type="component" value="Unassembled WGS sequence"/>
</dbReference>
<feature type="signal peptide" evidence="1">
    <location>
        <begin position="1"/>
        <end position="21"/>
    </location>
</feature>
<organism evidence="2 3">
    <name type="scientific">Pedobacter duraquae</name>
    <dbReference type="NCBI Taxonomy" id="425511"/>
    <lineage>
        <taxon>Bacteria</taxon>
        <taxon>Pseudomonadati</taxon>
        <taxon>Bacteroidota</taxon>
        <taxon>Sphingobacteriia</taxon>
        <taxon>Sphingobacteriales</taxon>
        <taxon>Sphingobacteriaceae</taxon>
        <taxon>Pedobacter</taxon>
    </lineage>
</organism>
<reference evidence="2 3" key="1">
    <citation type="submission" date="2019-03" db="EMBL/GenBank/DDBJ databases">
        <title>Genomic Encyclopedia of Archaeal and Bacterial Type Strains, Phase II (KMG-II): from individual species to whole genera.</title>
        <authorList>
            <person name="Goeker M."/>
        </authorList>
    </citation>
    <scope>NUCLEOTIDE SEQUENCE [LARGE SCALE GENOMIC DNA]</scope>
    <source>
        <strain evidence="2 3">DSM 19034</strain>
    </source>
</reference>
<protein>
    <recommendedName>
        <fullName evidence="4">MORN repeat protein</fullName>
    </recommendedName>
</protein>
<evidence type="ECO:0000313" key="3">
    <source>
        <dbReference type="Proteomes" id="UP000295499"/>
    </source>
</evidence>
<proteinExistence type="predicted"/>
<accession>A0A4R6INS7</accession>
<sequence length="179" mass="21264">MRIFSNLSLVFLTMCFYYVTAQDNKTTIAEIKKEFRIINNDNRLKTIVLNNEEFLDHMPDGGGRLTGLYKKGELKKIVLWVGLSFGTETKEYYFKDDKLIFIYQQLNSFLYDEKNQRLLYDKTKRSFEGRYYFDNGKLINIIIKGHNKFEDDRVDPEQSLLKEAAYYGEVISKRKTSKR</sequence>
<evidence type="ECO:0000313" key="2">
    <source>
        <dbReference type="EMBL" id="TDO23883.1"/>
    </source>
</evidence>
<evidence type="ECO:0008006" key="4">
    <source>
        <dbReference type="Google" id="ProtNLM"/>
    </source>
</evidence>
<dbReference type="AlphaFoldDB" id="A0A4R6INS7"/>
<keyword evidence="1" id="KW-0732">Signal</keyword>
<comment type="caution">
    <text evidence="2">The sequence shown here is derived from an EMBL/GenBank/DDBJ whole genome shotgun (WGS) entry which is preliminary data.</text>
</comment>
<dbReference type="EMBL" id="SNWM01000001">
    <property type="protein sequence ID" value="TDO23883.1"/>
    <property type="molecule type" value="Genomic_DNA"/>
</dbReference>
<feature type="chain" id="PRO_5020653698" description="MORN repeat protein" evidence="1">
    <location>
        <begin position="22"/>
        <end position="179"/>
    </location>
</feature>
<name>A0A4R6INS7_9SPHI</name>
<gene>
    <name evidence="2" type="ORF">CLV32_0169</name>
</gene>